<dbReference type="InterPro" id="IPR027074">
    <property type="entry name" value="Integrator_9su"/>
</dbReference>
<comment type="caution">
    <text evidence="4">The sequence shown here is derived from an EMBL/GenBank/DDBJ whole genome shotgun (WGS) entry which is preliminary data.</text>
</comment>
<evidence type="ECO:0000313" key="4">
    <source>
        <dbReference type="EMBL" id="KAJ1647997.1"/>
    </source>
</evidence>
<evidence type="ECO:0000256" key="1">
    <source>
        <dbReference type="ARBA" id="ARBA00004123"/>
    </source>
</evidence>
<dbReference type="GO" id="GO:0032039">
    <property type="term" value="C:integrator complex"/>
    <property type="evidence" value="ECO:0007669"/>
    <property type="project" value="InterPro"/>
</dbReference>
<feature type="region of interest" description="Disordered" evidence="3">
    <location>
        <begin position="38"/>
        <end position="59"/>
    </location>
</feature>
<dbReference type="SUPFAM" id="SSF56281">
    <property type="entry name" value="Metallo-hydrolase/oxidoreductase"/>
    <property type="match status" value="1"/>
</dbReference>
<evidence type="ECO:0000256" key="2">
    <source>
        <dbReference type="ARBA" id="ARBA00023242"/>
    </source>
</evidence>
<dbReference type="Gene3D" id="3.60.15.10">
    <property type="entry name" value="Ribonuclease Z/Hydroxyacylglutathione hydrolase-like"/>
    <property type="match status" value="1"/>
</dbReference>
<dbReference type="Proteomes" id="UP001145021">
    <property type="component" value="Unassembled WGS sequence"/>
</dbReference>
<dbReference type="AlphaFoldDB" id="A0A9W8CKP3"/>
<dbReference type="EMBL" id="JANBOH010000014">
    <property type="protein sequence ID" value="KAJ1647997.1"/>
    <property type="molecule type" value="Genomic_DNA"/>
</dbReference>
<dbReference type="PANTHER" id="PTHR46094">
    <property type="entry name" value="INTEGRATOR COMPLEX SUBUNIT 9"/>
    <property type="match status" value="1"/>
</dbReference>
<organism evidence="4 5">
    <name type="scientific">Coemansia asiatica</name>
    <dbReference type="NCBI Taxonomy" id="1052880"/>
    <lineage>
        <taxon>Eukaryota</taxon>
        <taxon>Fungi</taxon>
        <taxon>Fungi incertae sedis</taxon>
        <taxon>Zoopagomycota</taxon>
        <taxon>Kickxellomycotina</taxon>
        <taxon>Kickxellomycetes</taxon>
        <taxon>Kickxellales</taxon>
        <taxon>Kickxellaceae</taxon>
        <taxon>Coemansia</taxon>
    </lineage>
</organism>
<keyword evidence="2" id="KW-0539">Nucleus</keyword>
<proteinExistence type="predicted"/>
<feature type="compositionally biased region" description="Low complexity" evidence="3">
    <location>
        <begin position="128"/>
        <end position="148"/>
    </location>
</feature>
<evidence type="ECO:0000313" key="5">
    <source>
        <dbReference type="Proteomes" id="UP001145021"/>
    </source>
</evidence>
<protein>
    <submittedName>
        <fullName evidence="4">Integrator complex subunit 9</fullName>
    </submittedName>
</protein>
<comment type="subcellular location">
    <subcellularLocation>
        <location evidence="1">Nucleus</location>
    </subcellularLocation>
</comment>
<dbReference type="InterPro" id="IPR036866">
    <property type="entry name" value="RibonucZ/Hydroxyglut_hydro"/>
</dbReference>
<evidence type="ECO:0000256" key="3">
    <source>
        <dbReference type="SAM" id="MobiDB-lite"/>
    </source>
</evidence>
<keyword evidence="5" id="KW-1185">Reference proteome</keyword>
<dbReference type="GO" id="GO:0034472">
    <property type="term" value="P:snRNA 3'-end processing"/>
    <property type="evidence" value="ECO:0007669"/>
    <property type="project" value="TreeGrafter"/>
</dbReference>
<reference evidence="4" key="1">
    <citation type="submission" date="2022-07" db="EMBL/GenBank/DDBJ databases">
        <title>Phylogenomic reconstructions and comparative analyses of Kickxellomycotina fungi.</title>
        <authorList>
            <person name="Reynolds N.K."/>
            <person name="Stajich J.E."/>
            <person name="Barry K."/>
            <person name="Grigoriev I.V."/>
            <person name="Crous P."/>
            <person name="Smith M.E."/>
        </authorList>
    </citation>
    <scope>NUCLEOTIDE SEQUENCE</scope>
    <source>
        <strain evidence="4">NBRC 105413</strain>
    </source>
</reference>
<dbReference type="Gene3D" id="3.40.50.10890">
    <property type="match status" value="1"/>
</dbReference>
<dbReference type="PANTHER" id="PTHR46094:SF1">
    <property type="entry name" value="INTEGRATOR COMPLEX SUBUNIT 9"/>
    <property type="match status" value="1"/>
</dbReference>
<gene>
    <name evidence="4" type="primary">INTS9</name>
    <name evidence="4" type="ORF">LPJ64_000682</name>
</gene>
<accession>A0A9W8CKP3</accession>
<name>A0A9W8CKP3_9FUNG</name>
<sequence>MPRISIVPFSPSDRYHLLLCELDDTMFIVDCGWPAENDSDDAQTDRGKQQRGSIGSLDDPRDALGTINWERVDFILISNYEQIRLLPYITEYTAFSGPVYATEPTKAYGRCVLEEGLSAAAKKRYSASTSASTSRNGSNSSNSVSAGNNGRGGQSQLYSKRDIVAAMEKITDVRHNETVSPVPFVQAYTRSSGYCIGAGNWSVEYKGHKTAFISTSTFATCLHPQEWDGKILSEAQAIVFCDAVDPATSPGNDAADDVPTASWQNVQVSQRLNQLCSTAISTLKQRGRVLLVGEPYGVTQDVVQLAAENILALNLPQPQFIFVSPIAERTLQFGNIMGEWLCEGKQALLYLPEYPFADKELRKKGHLHFVSSLADLATKNIPQGNWFVVIPPHDIESIDHFVRQWHQDAQRCSSADMASGTGLAKFTVLIHDDDAARAQRLVNRLSIGPEVTFVPVARRFTFHSIEQCLAAAERAQHVLVPSHVFARLESQTKSSEFRLFEFSYMQATTVDLDTDRHLPLEVQGEMARRMREKGKQHGLVEGKLTLAAGKIRLECLDEASRNSEDGQDQVAGAGAGFRVTAATTASTTTSALATAPALKKRDLDRWTPERLAEELGEVGLKATVVSTPSQNKAVRVVVAGGSATICMDNGNGNGWSVDCSSASAQWTVIDSLRRVLKASL</sequence>
<feature type="region of interest" description="Disordered" evidence="3">
    <location>
        <begin position="128"/>
        <end position="155"/>
    </location>
</feature>